<keyword evidence="3" id="KW-0238">DNA-binding</keyword>
<accession>A0A1Y0IG14</accession>
<dbReference type="OrthoDB" id="9815676at2"/>
<comment type="similarity">
    <text evidence="1">Belongs to the LysR transcriptional regulatory family.</text>
</comment>
<dbReference type="EMBL" id="CP021425">
    <property type="protein sequence ID" value="ARU59180.1"/>
    <property type="molecule type" value="Genomic_DNA"/>
</dbReference>
<dbReference type="InterPro" id="IPR000847">
    <property type="entry name" value="LysR_HTH_N"/>
</dbReference>
<evidence type="ECO:0000313" key="7">
    <source>
        <dbReference type="Proteomes" id="UP000196027"/>
    </source>
</evidence>
<evidence type="ECO:0000313" key="6">
    <source>
        <dbReference type="EMBL" id="ARU59180.1"/>
    </source>
</evidence>
<dbReference type="PANTHER" id="PTHR30537:SF5">
    <property type="entry name" value="HTH-TYPE TRANSCRIPTIONAL ACTIVATOR TTDR-RELATED"/>
    <property type="match status" value="1"/>
</dbReference>
<dbReference type="PANTHER" id="PTHR30537">
    <property type="entry name" value="HTH-TYPE TRANSCRIPTIONAL REGULATOR"/>
    <property type="match status" value="1"/>
</dbReference>
<dbReference type="InterPro" id="IPR036390">
    <property type="entry name" value="WH_DNA-bd_sf"/>
</dbReference>
<protein>
    <submittedName>
        <fullName evidence="6">LysR family transcriptional regulator</fullName>
    </submittedName>
</protein>
<dbReference type="CDD" id="cd08422">
    <property type="entry name" value="PBP2_CrgA_like"/>
    <property type="match status" value="1"/>
</dbReference>
<name>A0A1Y0IG14_9GAMM</name>
<evidence type="ECO:0000256" key="3">
    <source>
        <dbReference type="ARBA" id="ARBA00023125"/>
    </source>
</evidence>
<feature type="domain" description="HTH lysR-type" evidence="5">
    <location>
        <begin position="1"/>
        <end position="57"/>
    </location>
</feature>
<dbReference type="Gene3D" id="1.10.10.10">
    <property type="entry name" value="Winged helix-like DNA-binding domain superfamily/Winged helix DNA-binding domain"/>
    <property type="match status" value="1"/>
</dbReference>
<keyword evidence="7" id="KW-1185">Reference proteome</keyword>
<dbReference type="AlphaFoldDB" id="A0A1Y0IG14"/>
<dbReference type="KEGG" id="ome:OLMES_5196"/>
<proteinExistence type="inferred from homology"/>
<organism evidence="6 7">
    <name type="scientific">Oleiphilus messinensis</name>
    <dbReference type="NCBI Taxonomy" id="141451"/>
    <lineage>
        <taxon>Bacteria</taxon>
        <taxon>Pseudomonadati</taxon>
        <taxon>Pseudomonadota</taxon>
        <taxon>Gammaproteobacteria</taxon>
        <taxon>Oceanospirillales</taxon>
        <taxon>Oleiphilaceae</taxon>
        <taxon>Oleiphilus</taxon>
    </lineage>
</organism>
<reference evidence="6 7" key="1">
    <citation type="submission" date="2017-05" db="EMBL/GenBank/DDBJ databases">
        <title>Genomic insights into alkan degradation activity of Oleiphilus messinensis.</title>
        <authorList>
            <person name="Kozyavkin S.A."/>
            <person name="Slesarev A.I."/>
            <person name="Golyshin P.N."/>
            <person name="Korzhenkov A."/>
            <person name="Golyshina O.N."/>
            <person name="Toshchakov S.V."/>
        </authorList>
    </citation>
    <scope>NUCLEOTIDE SEQUENCE [LARGE SCALE GENOMIC DNA]</scope>
    <source>
        <strain evidence="6 7">ME102</strain>
    </source>
</reference>
<sequence length="302" mass="33613">MYEAIVVWLQVLESGSFSAAGRVLGMAPSSISRQIDKLEREFSATLLHRTTHTVTVTEAGQKLIPHGQAMVAAWQQAQGELCQGHQEPCGLLRISVFESFGHRYITPLVPAFLTRYPKVKIALDISNRMVDLHRENVDLAIRTGVLQDSNLRARPLVCGESIVVASPDYLKRQGIPQHPAELKGHNCLTLDRQRQTTHWYFAQERHTLKVPVAGNLMAVGGDPLYRAACEGLGITALLSWMVADGLQDGRLQQIFPDWKVSVTESPQFGINAVYLQDKYERPALRAFIDYLVEALPFDATGL</sequence>
<dbReference type="GO" id="GO:0003677">
    <property type="term" value="F:DNA binding"/>
    <property type="evidence" value="ECO:0007669"/>
    <property type="project" value="UniProtKB-KW"/>
</dbReference>
<gene>
    <name evidence="6" type="ORF">OLMES_5196</name>
</gene>
<dbReference type="Gene3D" id="3.40.190.290">
    <property type="match status" value="1"/>
</dbReference>
<evidence type="ECO:0000259" key="5">
    <source>
        <dbReference type="PROSITE" id="PS50931"/>
    </source>
</evidence>
<dbReference type="GO" id="GO:0003700">
    <property type="term" value="F:DNA-binding transcription factor activity"/>
    <property type="evidence" value="ECO:0007669"/>
    <property type="project" value="InterPro"/>
</dbReference>
<dbReference type="Pfam" id="PF03466">
    <property type="entry name" value="LysR_substrate"/>
    <property type="match status" value="1"/>
</dbReference>
<evidence type="ECO:0000256" key="1">
    <source>
        <dbReference type="ARBA" id="ARBA00009437"/>
    </source>
</evidence>
<dbReference type="SUPFAM" id="SSF46785">
    <property type="entry name" value="Winged helix' DNA-binding domain"/>
    <property type="match status" value="1"/>
</dbReference>
<dbReference type="InterPro" id="IPR005119">
    <property type="entry name" value="LysR_subst-bd"/>
</dbReference>
<dbReference type="FunFam" id="1.10.10.10:FF:000001">
    <property type="entry name" value="LysR family transcriptional regulator"/>
    <property type="match status" value="1"/>
</dbReference>
<evidence type="ECO:0000256" key="4">
    <source>
        <dbReference type="ARBA" id="ARBA00023163"/>
    </source>
</evidence>
<evidence type="ECO:0000256" key="2">
    <source>
        <dbReference type="ARBA" id="ARBA00023015"/>
    </source>
</evidence>
<dbReference type="Proteomes" id="UP000196027">
    <property type="component" value="Chromosome"/>
</dbReference>
<dbReference type="SUPFAM" id="SSF53850">
    <property type="entry name" value="Periplasmic binding protein-like II"/>
    <property type="match status" value="1"/>
</dbReference>
<dbReference type="RefSeq" id="WP_087463883.1">
    <property type="nucleotide sequence ID" value="NZ_CP021425.1"/>
</dbReference>
<dbReference type="InterPro" id="IPR036388">
    <property type="entry name" value="WH-like_DNA-bd_sf"/>
</dbReference>
<dbReference type="PROSITE" id="PS50931">
    <property type="entry name" value="HTH_LYSR"/>
    <property type="match status" value="1"/>
</dbReference>
<dbReference type="InterPro" id="IPR058163">
    <property type="entry name" value="LysR-type_TF_proteobact-type"/>
</dbReference>
<dbReference type="Pfam" id="PF00126">
    <property type="entry name" value="HTH_1"/>
    <property type="match status" value="1"/>
</dbReference>
<keyword evidence="2" id="KW-0805">Transcription regulation</keyword>
<keyword evidence="4" id="KW-0804">Transcription</keyword>